<dbReference type="Gene3D" id="3.20.20.100">
    <property type="entry name" value="NADP-dependent oxidoreductase domain"/>
    <property type="match status" value="1"/>
</dbReference>
<dbReference type="EMBL" id="WUBI01000001">
    <property type="protein sequence ID" value="MWV42388.1"/>
    <property type="molecule type" value="Genomic_DNA"/>
</dbReference>
<dbReference type="Pfam" id="PF00248">
    <property type="entry name" value="Aldo_ket_red"/>
    <property type="match status" value="1"/>
</dbReference>
<dbReference type="InterPro" id="IPR036812">
    <property type="entry name" value="NAD(P)_OxRdtase_dom_sf"/>
</dbReference>
<name>A0A7X3IF10_9BACL</name>
<dbReference type="SUPFAM" id="SSF51430">
    <property type="entry name" value="NAD(P)-linked oxidoreductase"/>
    <property type="match status" value="1"/>
</dbReference>
<comment type="caution">
    <text evidence="2">The sequence shown here is derived from an EMBL/GenBank/DDBJ whole genome shotgun (WGS) entry which is preliminary data.</text>
</comment>
<dbReference type="PANTHER" id="PTHR43312">
    <property type="entry name" value="D-THREO-ALDOSE 1-DEHYDROGENASE"/>
    <property type="match status" value="1"/>
</dbReference>
<evidence type="ECO:0000259" key="1">
    <source>
        <dbReference type="Pfam" id="PF00248"/>
    </source>
</evidence>
<gene>
    <name evidence="2" type="ORF">GRF59_01980</name>
</gene>
<sequence length="302" mass="33163">MKKNRLGTSDLYVSEIGLGCMSLGTEEKEAARLVHEALDRGINFLDTADLYDGGLNEELVGKAVKGRRCDVILATKVGNRRIPGKEGLSWDPSKAYIMSAVKESLKRLQTDYIDLYQLHGGTLDDPIDETIEAFEALKQEGVIRNYGISSIRPNVIREYVKRSHIVSVMSQYSILDRRPEEEVLPLLAEKEISVIARGPVASGVLAEAGAGKVGKGYLDYSPEELQQIRGKLESLVQPERSMSQTAIRYSLGQPVVAAAIPGASSLKQLVHNAEASESPKLSPEELNMIRSISRANVYTAHR</sequence>
<dbReference type="AlphaFoldDB" id="A0A7X3IF10"/>
<protein>
    <submittedName>
        <fullName evidence="2">Aldo/keto reductase</fullName>
    </submittedName>
</protein>
<dbReference type="GO" id="GO:0016491">
    <property type="term" value="F:oxidoreductase activity"/>
    <property type="evidence" value="ECO:0007669"/>
    <property type="project" value="InterPro"/>
</dbReference>
<organism evidence="2 3">
    <name type="scientific">Paenibacillus dendrobii</name>
    <dbReference type="NCBI Taxonomy" id="2691084"/>
    <lineage>
        <taxon>Bacteria</taxon>
        <taxon>Bacillati</taxon>
        <taxon>Bacillota</taxon>
        <taxon>Bacilli</taxon>
        <taxon>Bacillales</taxon>
        <taxon>Paenibacillaceae</taxon>
        <taxon>Paenibacillus</taxon>
    </lineage>
</organism>
<dbReference type="PANTHER" id="PTHR43312:SF1">
    <property type="entry name" value="NADP-DEPENDENT OXIDOREDUCTASE DOMAIN-CONTAINING PROTEIN"/>
    <property type="match status" value="1"/>
</dbReference>
<evidence type="ECO:0000313" key="3">
    <source>
        <dbReference type="Proteomes" id="UP000460318"/>
    </source>
</evidence>
<dbReference type="InterPro" id="IPR023210">
    <property type="entry name" value="NADP_OxRdtase_dom"/>
</dbReference>
<dbReference type="CDD" id="cd19086">
    <property type="entry name" value="AKR_AKR11C1"/>
    <property type="match status" value="1"/>
</dbReference>
<accession>A0A7X3IF10</accession>
<proteinExistence type="predicted"/>
<dbReference type="PRINTS" id="PR00069">
    <property type="entry name" value="ALDKETRDTASE"/>
</dbReference>
<keyword evidence="3" id="KW-1185">Reference proteome</keyword>
<evidence type="ECO:0000313" key="2">
    <source>
        <dbReference type="EMBL" id="MWV42388.1"/>
    </source>
</evidence>
<dbReference type="InterPro" id="IPR020471">
    <property type="entry name" value="AKR"/>
</dbReference>
<reference evidence="2 3" key="1">
    <citation type="submission" date="2019-12" db="EMBL/GenBank/DDBJ databases">
        <title>Paenibacillus sp. nov., an endophytic bacterium isolated from the stem of Dendrobium.</title>
        <authorList>
            <person name="Zhao R."/>
        </authorList>
    </citation>
    <scope>NUCLEOTIDE SEQUENCE [LARGE SCALE GENOMIC DNA]</scope>
    <source>
        <strain evidence="2 3">HJL G12</strain>
    </source>
</reference>
<dbReference type="Proteomes" id="UP000460318">
    <property type="component" value="Unassembled WGS sequence"/>
</dbReference>
<dbReference type="InterPro" id="IPR053135">
    <property type="entry name" value="AKR2_Oxidoreductase"/>
</dbReference>
<dbReference type="RefSeq" id="WP_160495994.1">
    <property type="nucleotide sequence ID" value="NZ_WUBI01000001.1"/>
</dbReference>
<feature type="domain" description="NADP-dependent oxidoreductase" evidence="1">
    <location>
        <begin position="15"/>
        <end position="293"/>
    </location>
</feature>